<name>A0A2P2BRZ1_9FIRM</name>
<dbReference type="KEGG" id="rhom:FRIFI_1582"/>
<proteinExistence type="predicted"/>
<dbReference type="AlphaFoldDB" id="A0A2P2BRZ1"/>
<protein>
    <submittedName>
        <fullName evidence="1">Uncharacterized protein</fullName>
    </submittedName>
</protein>
<dbReference type="RefSeq" id="WP_166505538.1">
    <property type="nucleotide sequence ID" value="NZ_JAKNTL010000007.1"/>
</dbReference>
<reference evidence="1 2" key="1">
    <citation type="submission" date="2014-09" db="EMBL/GenBank/DDBJ databases">
        <authorList>
            <person name="Hornung B.V."/>
        </authorList>
    </citation>
    <scope>NUCLEOTIDE SEQUENCE [LARGE SCALE GENOMIC DNA]</scope>
    <source>
        <strain evidence="1 2">FRIFI</strain>
    </source>
</reference>
<dbReference type="EMBL" id="LN650648">
    <property type="protein sequence ID" value="CEI73116.1"/>
    <property type="molecule type" value="Genomic_DNA"/>
</dbReference>
<gene>
    <name evidence="1" type="ORF">FRIFI_1582</name>
</gene>
<evidence type="ECO:0000313" key="2">
    <source>
        <dbReference type="Proteomes" id="UP000245695"/>
    </source>
</evidence>
<accession>A0A2P2BRZ1</accession>
<evidence type="ECO:0000313" key="1">
    <source>
        <dbReference type="EMBL" id="CEI73116.1"/>
    </source>
</evidence>
<sequence>MRQEIIDVDARKYKTVSCPYCRKNDRIELEKVYKDDNNDDIYKYICEYCSITFDLKKEDRDYKKDSNKNEWKDVTEEMKYIMGIKM</sequence>
<organism evidence="1 2">
    <name type="scientific">Romboutsia hominis</name>
    <dbReference type="NCBI Taxonomy" id="1507512"/>
    <lineage>
        <taxon>Bacteria</taxon>
        <taxon>Bacillati</taxon>
        <taxon>Bacillota</taxon>
        <taxon>Clostridia</taxon>
        <taxon>Peptostreptococcales</taxon>
        <taxon>Peptostreptococcaceae</taxon>
        <taxon>Romboutsia</taxon>
    </lineage>
</organism>
<dbReference type="Proteomes" id="UP000245695">
    <property type="component" value="Chromosome 1"/>
</dbReference>
<keyword evidence="2" id="KW-1185">Reference proteome</keyword>